<evidence type="ECO:0000313" key="2">
    <source>
        <dbReference type="Proteomes" id="UP000600547"/>
    </source>
</evidence>
<dbReference type="AlphaFoldDB" id="A0A8H9GRR0"/>
<dbReference type="Proteomes" id="UP000600547">
    <property type="component" value="Unassembled WGS sequence"/>
</dbReference>
<reference evidence="2" key="1">
    <citation type="journal article" date="2019" name="Int. J. Syst. Evol. Microbiol.">
        <title>The Global Catalogue of Microorganisms (GCM) 10K type strain sequencing project: providing services to taxonomists for standard genome sequencing and annotation.</title>
        <authorList>
            <consortium name="The Broad Institute Genomics Platform"/>
            <consortium name="The Broad Institute Genome Sequencing Center for Infectious Disease"/>
            <person name="Wu L."/>
            <person name="Ma J."/>
        </authorList>
    </citation>
    <scope>NUCLEOTIDE SEQUENCE [LARGE SCALE GENOMIC DNA]</scope>
    <source>
        <strain evidence="2">JCM 31047</strain>
    </source>
</reference>
<evidence type="ECO:0000313" key="1">
    <source>
        <dbReference type="EMBL" id="GGM54298.1"/>
    </source>
</evidence>
<keyword evidence="2" id="KW-1185">Reference proteome</keyword>
<gene>
    <name evidence="1" type="ORF">GCM10008956_32730</name>
</gene>
<sequence length="72" mass="8018">MTLHWLLYDAQAAALVQRGVPLFAEDFQAWRHGPVSRELCGGRLSPVPLEDCELLRATWATYGHVRGAPSTQ</sequence>
<comment type="caution">
    <text evidence="1">The sequence shown here is derived from an EMBL/GenBank/DDBJ whole genome shotgun (WGS) entry which is preliminary data.</text>
</comment>
<dbReference type="EMBL" id="BMQG01000015">
    <property type="protein sequence ID" value="GGM54298.1"/>
    <property type="molecule type" value="Genomic_DNA"/>
</dbReference>
<evidence type="ECO:0008006" key="3">
    <source>
        <dbReference type="Google" id="ProtNLM"/>
    </source>
</evidence>
<protein>
    <recommendedName>
        <fullName evidence="3">Antitoxin SocA-like Panacea domain-containing protein</fullName>
    </recommendedName>
</protein>
<name>A0A8H9GRR0_9DEIO</name>
<dbReference type="RefSeq" id="WP_189062719.1">
    <property type="nucleotide sequence ID" value="NZ_BMQG01000015.1"/>
</dbReference>
<organism evidence="1 2">
    <name type="scientific">Deinococcus arenae</name>
    <dbReference type="NCBI Taxonomy" id="1452751"/>
    <lineage>
        <taxon>Bacteria</taxon>
        <taxon>Thermotogati</taxon>
        <taxon>Deinococcota</taxon>
        <taxon>Deinococci</taxon>
        <taxon>Deinococcales</taxon>
        <taxon>Deinococcaceae</taxon>
        <taxon>Deinococcus</taxon>
    </lineage>
</organism>
<accession>A0A8H9GRR0</accession>
<proteinExistence type="predicted"/>